<dbReference type="Gene3D" id="3.30.559.10">
    <property type="entry name" value="Chloramphenicol acetyltransferase-like domain"/>
    <property type="match status" value="1"/>
</dbReference>
<dbReference type="Pfam" id="PF00198">
    <property type="entry name" value="2-oxoacid_dh"/>
    <property type="match status" value="1"/>
</dbReference>
<evidence type="ECO:0000256" key="1">
    <source>
        <dbReference type="ARBA" id="ARBA00001938"/>
    </source>
</evidence>
<dbReference type="Proteomes" id="UP000271320">
    <property type="component" value="Unassembled WGS sequence"/>
</dbReference>
<evidence type="ECO:0000256" key="10">
    <source>
        <dbReference type="SAM" id="MobiDB-lite"/>
    </source>
</evidence>
<dbReference type="InterPro" id="IPR001078">
    <property type="entry name" value="2-oxoacid_DH_actylTfrase"/>
</dbReference>
<dbReference type="Pfam" id="PF00364">
    <property type="entry name" value="Biotin_lipoyl"/>
    <property type="match status" value="3"/>
</dbReference>
<organism evidence="13 14">
    <name type="scientific">Acinetobacter pittii</name>
    <name type="common">Acinetobacter genomosp. 3</name>
    <dbReference type="NCBI Taxonomy" id="48296"/>
    <lineage>
        <taxon>Bacteria</taxon>
        <taxon>Pseudomonadati</taxon>
        <taxon>Pseudomonadota</taxon>
        <taxon>Gammaproteobacteria</taxon>
        <taxon>Moraxellales</taxon>
        <taxon>Moraxellaceae</taxon>
        <taxon>Acinetobacter</taxon>
        <taxon>Acinetobacter calcoaceticus/baumannii complex</taxon>
    </lineage>
</organism>
<dbReference type="InterPro" id="IPR050743">
    <property type="entry name" value="2-oxoacid_DH_E2_comp"/>
</dbReference>
<dbReference type="InterPro" id="IPR003016">
    <property type="entry name" value="2-oxoA_DH_lipoyl-BS"/>
</dbReference>
<evidence type="ECO:0000256" key="5">
    <source>
        <dbReference type="ARBA" id="ARBA00022823"/>
    </source>
</evidence>
<dbReference type="SUPFAM" id="SSF52777">
    <property type="entry name" value="CoA-dependent acyltransferases"/>
    <property type="match status" value="1"/>
</dbReference>
<keyword evidence="5 9" id="KW-0450">Lipoyl</keyword>
<reference evidence="13 14" key="1">
    <citation type="submission" date="2018-10" db="EMBL/GenBank/DDBJ databases">
        <title>GWAS and RNA-Seq identify cryptic mechanisms of antimicrobial resistance in Acinetobacter baumannii.</title>
        <authorList>
            <person name="Sahl J.W."/>
        </authorList>
    </citation>
    <scope>NUCLEOTIDE SEQUENCE [LARGE SCALE GENOMIC DNA]</scope>
    <source>
        <strain evidence="13 14">TG41884</strain>
    </source>
</reference>
<evidence type="ECO:0000256" key="3">
    <source>
        <dbReference type="ARBA" id="ARBA00011484"/>
    </source>
</evidence>
<dbReference type="InterPro" id="IPR036625">
    <property type="entry name" value="E3-bd_dom_sf"/>
</dbReference>
<evidence type="ECO:0000313" key="13">
    <source>
        <dbReference type="EMBL" id="RSO63484.1"/>
    </source>
</evidence>
<dbReference type="PROSITE" id="PS51826">
    <property type="entry name" value="PSBD"/>
    <property type="match status" value="1"/>
</dbReference>
<evidence type="ECO:0000256" key="8">
    <source>
        <dbReference type="ARBA" id="ARBA00048370"/>
    </source>
</evidence>
<dbReference type="AlphaFoldDB" id="A0A429KHR6"/>
<gene>
    <name evidence="13" type="ORF">EA752_01825</name>
</gene>
<dbReference type="PROSITE" id="PS50968">
    <property type="entry name" value="BIOTINYL_LIPOYL"/>
    <property type="match status" value="3"/>
</dbReference>
<feature type="domain" description="Lipoyl-binding" evidence="11">
    <location>
        <begin position="224"/>
        <end position="297"/>
    </location>
</feature>
<feature type="compositionally biased region" description="Polar residues" evidence="10">
    <location>
        <begin position="330"/>
        <end position="340"/>
    </location>
</feature>
<dbReference type="GO" id="GO:0005737">
    <property type="term" value="C:cytoplasm"/>
    <property type="evidence" value="ECO:0007669"/>
    <property type="project" value="TreeGrafter"/>
</dbReference>
<feature type="region of interest" description="Disordered" evidence="10">
    <location>
        <begin position="86"/>
        <end position="107"/>
    </location>
</feature>
<dbReference type="Gene3D" id="2.40.50.100">
    <property type="match status" value="3"/>
</dbReference>
<keyword evidence="4 9" id="KW-0808">Transferase</keyword>
<dbReference type="PANTHER" id="PTHR43178">
    <property type="entry name" value="DIHYDROLIPOAMIDE ACETYLTRANSFERASE COMPONENT OF PYRUVATE DEHYDROGENASE COMPLEX"/>
    <property type="match status" value="1"/>
</dbReference>
<dbReference type="SUPFAM" id="SSF51230">
    <property type="entry name" value="Single hybrid motif"/>
    <property type="match status" value="3"/>
</dbReference>
<evidence type="ECO:0000259" key="11">
    <source>
        <dbReference type="PROSITE" id="PS50968"/>
    </source>
</evidence>
<dbReference type="FunFam" id="3.30.559.10:FF:000004">
    <property type="entry name" value="Acetyltransferase component of pyruvate dehydrogenase complex"/>
    <property type="match status" value="1"/>
</dbReference>
<comment type="similarity">
    <text evidence="2 9">Belongs to the 2-oxoacid dehydrogenase family.</text>
</comment>
<evidence type="ECO:0000313" key="14">
    <source>
        <dbReference type="Proteomes" id="UP000271320"/>
    </source>
</evidence>
<dbReference type="GO" id="GO:0004742">
    <property type="term" value="F:dihydrolipoyllysine-residue acetyltransferase activity"/>
    <property type="evidence" value="ECO:0007669"/>
    <property type="project" value="UniProtKB-EC"/>
</dbReference>
<protein>
    <recommendedName>
        <fullName evidence="9">Dihydrolipoamide acetyltransferase component of pyruvate dehydrogenase complex</fullName>
        <ecNumber evidence="9">2.3.1.-</ecNumber>
    </recommendedName>
</protein>
<proteinExistence type="inferred from homology"/>
<dbReference type="InterPro" id="IPR000089">
    <property type="entry name" value="Biotin_lipoyl"/>
</dbReference>
<comment type="function">
    <text evidence="7">The pyruvate dehydrogenase complex catalyzes the overall conversion of pyruvate to acetyl-CoA and CO(2). It contains multiple copies of three enzymatic components: pyruvate dehydrogenase (E1), dihydrolipoamide acetyltransferase (E2) and lipoamide dehydrogenase (E3).</text>
</comment>
<feature type="region of interest" description="Disordered" evidence="10">
    <location>
        <begin position="307"/>
        <end position="352"/>
    </location>
</feature>
<comment type="subunit">
    <text evidence="3">Forms a 24-polypeptide structural core with octahedral symmetry.</text>
</comment>
<comment type="caution">
    <text evidence="13">The sequence shown here is derived from an EMBL/GenBank/DDBJ whole genome shotgun (WGS) entry which is preliminary data.</text>
</comment>
<feature type="domain" description="Lipoyl-binding" evidence="11">
    <location>
        <begin position="1"/>
        <end position="73"/>
    </location>
</feature>
<dbReference type="SUPFAM" id="SSF47005">
    <property type="entry name" value="Peripheral subunit-binding domain of 2-oxo acid dehydrogenase complex"/>
    <property type="match status" value="1"/>
</dbReference>
<evidence type="ECO:0000259" key="12">
    <source>
        <dbReference type="PROSITE" id="PS51826"/>
    </source>
</evidence>
<name>A0A429KHR6_ACIPI</name>
<dbReference type="PROSITE" id="PS00189">
    <property type="entry name" value="LIPOYL"/>
    <property type="match status" value="3"/>
</dbReference>
<evidence type="ECO:0000256" key="6">
    <source>
        <dbReference type="ARBA" id="ARBA00023315"/>
    </source>
</evidence>
<feature type="compositionally biased region" description="Low complexity" evidence="10">
    <location>
        <begin position="307"/>
        <end position="329"/>
    </location>
</feature>
<dbReference type="InterPro" id="IPR023213">
    <property type="entry name" value="CAT-like_dom_sf"/>
</dbReference>
<comment type="catalytic activity">
    <reaction evidence="8">
        <text>N(6)-[(R)-dihydrolipoyl]-L-lysyl-[protein] + acetyl-CoA = N(6)-[(R)-S(8)-acetyldihydrolipoyl]-L-lysyl-[protein] + CoA</text>
        <dbReference type="Rhea" id="RHEA:17017"/>
        <dbReference type="Rhea" id="RHEA-COMP:10475"/>
        <dbReference type="Rhea" id="RHEA-COMP:10478"/>
        <dbReference type="ChEBI" id="CHEBI:57287"/>
        <dbReference type="ChEBI" id="CHEBI:57288"/>
        <dbReference type="ChEBI" id="CHEBI:83100"/>
        <dbReference type="ChEBI" id="CHEBI:83111"/>
        <dbReference type="EC" id="2.3.1.12"/>
    </reaction>
</comment>
<evidence type="ECO:0000256" key="9">
    <source>
        <dbReference type="RuleBase" id="RU003423"/>
    </source>
</evidence>
<feature type="compositionally biased region" description="Basic and acidic residues" evidence="10">
    <location>
        <begin position="343"/>
        <end position="352"/>
    </location>
</feature>
<dbReference type="EMBL" id="RFEW01000001">
    <property type="protein sequence ID" value="RSO63484.1"/>
    <property type="molecule type" value="Genomic_DNA"/>
</dbReference>
<dbReference type="PANTHER" id="PTHR43178:SF2">
    <property type="entry name" value="DIHYDROLIPOYLLYSINE-RESIDUE ACETYLTRANSFERASE COMPONENT OF PYRUVATE DEHYDROGENASE COMPLEX"/>
    <property type="match status" value="1"/>
</dbReference>
<dbReference type="Gene3D" id="4.10.320.10">
    <property type="entry name" value="E3-binding domain"/>
    <property type="match status" value="1"/>
</dbReference>
<sequence length="654" mass="67879">MQIKTPDIGVDKAVVAEILVKVGDSIAENDSLVLLESDKASVEVPSTSAGVVKSILIKEGDSVTEGTVLLELEAAGAAPVAQAEEAPKAAPAAAQQPSTAAQSATATTSQVVEVQVPDIGVEKALVGEILVKVGEQIDVEQSIVVVESDKATVEVPSSVAGTVESIQVKEGDTVKEGVVLIKVKTTSASSAQAEAPASTTEAPAAAPAPAQQETVASTAAQSGPVDINVPDLGVDKAVVAEILVQVGDKVDVDQSLVVVESDKATVEVPSTVAGVVKAIHLQAGQQVSQGVLLATIEAEGQAPAAAPAAKAESAPAPQAAAPKAAAPAATQSEPVASTSGADKLTKEQEAENAKVYAGPAVRKLARELGVILSQVKTSGEHGRVVKEDIFAYVKSRLTAPQAAPVAAAAPAVSGLPKLPEFTAFGGVEEKVLTRLQQVSIPQLSLNNFIPQVTQFDLADITELEDWRNELKGNFKKEGISLTIMAFIIKAVAYLLKEEREFAGHLSDDGKSVLLRNEIHMGVAVATPDGLTVPVLRNPDQKSIKQIAVELGVLGQKARDKKLTPKDLQGANFTISSLGAIGGTAFTPLVNWPQVAILGISPATMQPVWNGKDFDPRLMLPLSLSYDHRVINGADAARFTNKLTKLLKDIRTLLI</sequence>
<accession>A0A429KHR6</accession>
<feature type="domain" description="Lipoyl-binding" evidence="11">
    <location>
        <begin position="111"/>
        <end position="184"/>
    </location>
</feature>
<evidence type="ECO:0000256" key="4">
    <source>
        <dbReference type="ARBA" id="ARBA00022679"/>
    </source>
</evidence>
<dbReference type="GO" id="GO:0031405">
    <property type="term" value="F:lipoic acid binding"/>
    <property type="evidence" value="ECO:0007669"/>
    <property type="project" value="TreeGrafter"/>
</dbReference>
<dbReference type="InterPro" id="IPR011053">
    <property type="entry name" value="Single_hybrid_motif"/>
</dbReference>
<evidence type="ECO:0000256" key="2">
    <source>
        <dbReference type="ARBA" id="ARBA00007317"/>
    </source>
</evidence>
<feature type="domain" description="Peripheral subunit-binding (PSBD)" evidence="12">
    <location>
        <begin position="356"/>
        <end position="393"/>
    </location>
</feature>
<comment type="cofactor">
    <cofactor evidence="1 9">
        <name>(R)-lipoate</name>
        <dbReference type="ChEBI" id="CHEBI:83088"/>
    </cofactor>
</comment>
<dbReference type="GO" id="GO:0006086">
    <property type="term" value="P:pyruvate decarboxylation to acetyl-CoA"/>
    <property type="evidence" value="ECO:0007669"/>
    <property type="project" value="TreeGrafter"/>
</dbReference>
<dbReference type="InterPro" id="IPR004167">
    <property type="entry name" value="PSBD"/>
</dbReference>
<keyword evidence="6 9" id="KW-0012">Acyltransferase</keyword>
<dbReference type="RefSeq" id="WP_017387569.1">
    <property type="nucleotide sequence ID" value="NZ_BKDB01000008.1"/>
</dbReference>
<dbReference type="EC" id="2.3.1.-" evidence="9"/>
<evidence type="ECO:0000256" key="7">
    <source>
        <dbReference type="ARBA" id="ARBA00025211"/>
    </source>
</evidence>
<dbReference type="Pfam" id="PF02817">
    <property type="entry name" value="E3_binding"/>
    <property type="match status" value="1"/>
</dbReference>
<dbReference type="CDD" id="cd06849">
    <property type="entry name" value="lipoyl_domain"/>
    <property type="match status" value="3"/>
</dbReference>